<dbReference type="Proteomes" id="UP001190452">
    <property type="component" value="Unassembled WGS sequence"/>
</dbReference>
<proteinExistence type="inferred from homology"/>
<dbReference type="EMBL" id="CAUDKV010000011">
    <property type="protein sequence ID" value="CAJ0877835.1"/>
    <property type="molecule type" value="Genomic_DNA"/>
</dbReference>
<organism evidence="10 12">
    <name type="scientific">Ralstonia mannitolilytica</name>
    <dbReference type="NCBI Taxonomy" id="105219"/>
    <lineage>
        <taxon>Bacteria</taxon>
        <taxon>Pseudomonadati</taxon>
        <taxon>Pseudomonadota</taxon>
        <taxon>Betaproteobacteria</taxon>
        <taxon>Burkholderiales</taxon>
        <taxon>Burkholderiaceae</taxon>
        <taxon>Ralstonia</taxon>
    </lineage>
</organism>
<gene>
    <name evidence="9 10" type="primary">secE</name>
    <name evidence="11" type="ORF">R77569_02930</name>
    <name evidence="10" type="ORF">R77591_02882</name>
</gene>
<comment type="subcellular location">
    <subcellularLocation>
        <location evidence="1">Membrane</location>
    </subcellularLocation>
</comment>
<dbReference type="GO" id="GO:0008320">
    <property type="term" value="F:protein transmembrane transporter activity"/>
    <property type="evidence" value="ECO:0007669"/>
    <property type="project" value="UniProtKB-UniRule"/>
</dbReference>
<keyword evidence="7 9" id="KW-0811">Translocation</keyword>
<dbReference type="RefSeq" id="WP_045785071.1">
    <property type="nucleotide sequence ID" value="NZ_CATVWW010000022.1"/>
</dbReference>
<evidence type="ECO:0000256" key="7">
    <source>
        <dbReference type="ARBA" id="ARBA00023010"/>
    </source>
</evidence>
<dbReference type="HAMAP" id="MF_00422">
    <property type="entry name" value="SecE"/>
    <property type="match status" value="1"/>
</dbReference>
<feature type="transmembrane region" description="Helical" evidence="9">
    <location>
        <begin position="88"/>
        <end position="108"/>
    </location>
</feature>
<evidence type="ECO:0000256" key="5">
    <source>
        <dbReference type="ARBA" id="ARBA00022927"/>
    </source>
</evidence>
<dbReference type="Gene3D" id="1.20.5.1030">
    <property type="entry name" value="Preprotein translocase secy subunit"/>
    <property type="match status" value="1"/>
</dbReference>
<dbReference type="InterPro" id="IPR005807">
    <property type="entry name" value="SecE_bac"/>
</dbReference>
<dbReference type="Proteomes" id="UP001190002">
    <property type="component" value="Unassembled WGS sequence"/>
</dbReference>
<dbReference type="OrthoDB" id="9806365at2"/>
<dbReference type="KEGG" id="rmn:TK49_00850"/>
<dbReference type="GO" id="GO:0043952">
    <property type="term" value="P:protein transport by the Sec complex"/>
    <property type="evidence" value="ECO:0007669"/>
    <property type="project" value="UniProtKB-UniRule"/>
</dbReference>
<evidence type="ECO:0000313" key="13">
    <source>
        <dbReference type="Proteomes" id="UP001190452"/>
    </source>
</evidence>
<comment type="subunit">
    <text evidence="9">Component of the Sec protein translocase complex. Heterotrimer consisting of SecY, SecE and SecG subunits. The heterotrimers can form oligomers, although 1 heterotrimer is thought to be able to translocate proteins. Interacts with the ribosome. Interacts with SecDF, and other proteins may be involved. Interacts with SecA.</text>
</comment>
<feature type="transmembrane region" description="Helical" evidence="9">
    <location>
        <begin position="16"/>
        <end position="35"/>
    </location>
</feature>
<comment type="caution">
    <text evidence="10">The sequence shown here is derived from an EMBL/GenBank/DDBJ whole genome shotgun (WGS) entry which is preliminary data.</text>
</comment>
<keyword evidence="5 9" id="KW-0653">Protein transport</keyword>
<dbReference type="GO" id="GO:0006605">
    <property type="term" value="P:protein targeting"/>
    <property type="evidence" value="ECO:0007669"/>
    <property type="project" value="UniProtKB-UniRule"/>
</dbReference>
<comment type="function">
    <text evidence="9">Essential subunit of the Sec protein translocation channel SecYEG. Clamps together the 2 halves of SecY. May contact the channel plug during translocation.</text>
</comment>
<dbReference type="PRINTS" id="PR01650">
    <property type="entry name" value="SECETRNLCASE"/>
</dbReference>
<dbReference type="PANTHER" id="PTHR33910:SF1">
    <property type="entry name" value="PROTEIN TRANSLOCASE SUBUNIT SECE"/>
    <property type="match status" value="1"/>
</dbReference>
<keyword evidence="2 9" id="KW-0813">Transport</keyword>
<reference evidence="10 13" key="1">
    <citation type="submission" date="2023-07" db="EMBL/GenBank/DDBJ databases">
        <authorList>
            <person name="Peeters C."/>
        </authorList>
    </citation>
    <scope>NUCLEOTIDE SEQUENCE</scope>
    <source>
        <strain evidence="11 13">R-77569</strain>
        <strain evidence="10">R-77591</strain>
    </source>
</reference>
<dbReference type="GO" id="GO:0009306">
    <property type="term" value="P:protein secretion"/>
    <property type="evidence" value="ECO:0007669"/>
    <property type="project" value="UniProtKB-UniRule"/>
</dbReference>
<dbReference type="GO" id="GO:0005886">
    <property type="term" value="C:plasma membrane"/>
    <property type="evidence" value="ECO:0007669"/>
    <property type="project" value="UniProtKB-UniRule"/>
</dbReference>
<evidence type="ECO:0000313" key="10">
    <source>
        <dbReference type="EMBL" id="CAJ0686292.1"/>
    </source>
</evidence>
<evidence type="ECO:0000256" key="2">
    <source>
        <dbReference type="ARBA" id="ARBA00022448"/>
    </source>
</evidence>
<evidence type="ECO:0000256" key="3">
    <source>
        <dbReference type="ARBA" id="ARBA00022475"/>
    </source>
</evidence>
<dbReference type="GeneID" id="34789906"/>
<dbReference type="NCBIfam" id="TIGR00964">
    <property type="entry name" value="secE_bact"/>
    <property type="match status" value="1"/>
</dbReference>
<dbReference type="PANTHER" id="PTHR33910">
    <property type="entry name" value="PROTEIN TRANSLOCASE SUBUNIT SECE"/>
    <property type="match status" value="1"/>
</dbReference>
<evidence type="ECO:0000313" key="12">
    <source>
        <dbReference type="Proteomes" id="UP001190002"/>
    </source>
</evidence>
<keyword evidence="8 9" id="KW-0472">Membrane</keyword>
<keyword evidence="6 9" id="KW-1133">Transmembrane helix</keyword>
<evidence type="ECO:0000256" key="6">
    <source>
        <dbReference type="ARBA" id="ARBA00022989"/>
    </source>
</evidence>
<comment type="similarity">
    <text evidence="9">Belongs to the SecE/SEC61-gamma family.</text>
</comment>
<evidence type="ECO:0000256" key="8">
    <source>
        <dbReference type="ARBA" id="ARBA00023136"/>
    </source>
</evidence>
<evidence type="ECO:0000256" key="4">
    <source>
        <dbReference type="ARBA" id="ARBA00022692"/>
    </source>
</evidence>
<accession>A0A0D5AKD0</accession>
<evidence type="ECO:0000313" key="11">
    <source>
        <dbReference type="EMBL" id="CAJ0877835.1"/>
    </source>
</evidence>
<evidence type="ECO:0000256" key="1">
    <source>
        <dbReference type="ARBA" id="ARBA00004370"/>
    </source>
</evidence>
<dbReference type="GO" id="GO:0065002">
    <property type="term" value="P:intracellular protein transmembrane transport"/>
    <property type="evidence" value="ECO:0007669"/>
    <property type="project" value="UniProtKB-UniRule"/>
</dbReference>
<dbReference type="EMBL" id="CATVXE010000012">
    <property type="protein sequence ID" value="CAJ0686292.1"/>
    <property type="molecule type" value="Genomic_DNA"/>
</dbReference>
<comment type="caution">
    <text evidence="9">Lacks conserved residue(s) required for the propagation of feature annotation.</text>
</comment>
<dbReference type="NCBIfam" id="NF004371">
    <property type="entry name" value="PRK05740.1-1"/>
    <property type="match status" value="1"/>
</dbReference>
<keyword evidence="13" id="KW-1185">Reference proteome</keyword>
<dbReference type="AlphaFoldDB" id="A0A0D5AKD0"/>
<feature type="transmembrane region" description="Helical" evidence="9">
    <location>
        <begin position="47"/>
        <end position="68"/>
    </location>
</feature>
<keyword evidence="4 9" id="KW-0812">Transmembrane</keyword>
<name>A0A0D5AKD0_9RALS</name>
<keyword evidence="3 9" id="KW-1003">Cell membrane</keyword>
<dbReference type="InterPro" id="IPR001901">
    <property type="entry name" value="Translocase_SecE/Sec61-g"/>
</dbReference>
<dbReference type="Pfam" id="PF00584">
    <property type="entry name" value="SecE"/>
    <property type="match status" value="1"/>
</dbReference>
<sequence>MANPNVETVNTASGKWLLVVAFLLVVAGVIGFYLLAQQPSYVRAASLIGGLVLGAGVALVSAPGQSFIEFARESYREVRKVVWPTRKEAGQMTGLVFAFVVIMAVFLWSADKLIEWVIFSLVLGWK</sequence>
<evidence type="ECO:0000256" key="9">
    <source>
        <dbReference type="HAMAP-Rule" id="MF_00422"/>
    </source>
</evidence>
<protein>
    <recommendedName>
        <fullName evidence="9">Protein translocase subunit SecE</fullName>
    </recommendedName>
</protein>
<dbReference type="InterPro" id="IPR038379">
    <property type="entry name" value="SecE_sf"/>
</dbReference>